<dbReference type="GO" id="GO:0003677">
    <property type="term" value="F:DNA binding"/>
    <property type="evidence" value="ECO:0007669"/>
    <property type="project" value="InterPro"/>
</dbReference>
<comment type="caution">
    <text evidence="1">The sequence shown here is derived from an EMBL/GenBank/DDBJ whole genome shotgun (WGS) entry which is preliminary data.</text>
</comment>
<dbReference type="RefSeq" id="WP_101533722.1">
    <property type="nucleotide sequence ID" value="NZ_PKUQ01000016.1"/>
</dbReference>
<dbReference type="InterPro" id="IPR007459">
    <property type="entry name" value="DNA_pol3_chi"/>
</dbReference>
<accession>A0A2N5XTD2</accession>
<dbReference type="GO" id="GO:0003887">
    <property type="term" value="F:DNA-directed DNA polymerase activity"/>
    <property type="evidence" value="ECO:0007669"/>
    <property type="project" value="InterPro"/>
</dbReference>
<dbReference type="PANTHER" id="PTHR38767">
    <property type="entry name" value="DNA POLYMERASE III SUBUNIT CHI"/>
    <property type="match status" value="1"/>
</dbReference>
<dbReference type="GO" id="GO:0006260">
    <property type="term" value="P:DNA replication"/>
    <property type="evidence" value="ECO:0007669"/>
    <property type="project" value="InterPro"/>
</dbReference>
<dbReference type="GO" id="GO:0032298">
    <property type="term" value="P:positive regulation of DNA-templated DNA replication initiation"/>
    <property type="evidence" value="ECO:0007669"/>
    <property type="project" value="TreeGrafter"/>
</dbReference>
<name>A0A2N5XTD2_9HYPH</name>
<evidence type="ECO:0000313" key="1">
    <source>
        <dbReference type="EMBL" id="PLW77707.1"/>
    </source>
</evidence>
<sequence>MSAEIFFYHLQMQPLEATLPLLLDKCLQKGWKAFVQTGGQERANVLDTHLWTWREDSFLAHGLASAEHSDRQPVLIGSQGIAADNGAEVRFFVDGARPEENMVLLDGLERAIVMFDGDSAEALSSARQSWKILKQAGHPVTYWQQTDRGGWEKKA</sequence>
<dbReference type="PANTHER" id="PTHR38767:SF1">
    <property type="entry name" value="DNA POLYMERASE III SUBUNIT CHI"/>
    <property type="match status" value="1"/>
</dbReference>
<gene>
    <name evidence="1" type="ORF">C0081_08675</name>
</gene>
<proteinExistence type="predicted"/>
<protein>
    <submittedName>
        <fullName evidence="1">DNA polymerase III subunit chi</fullName>
    </submittedName>
</protein>
<dbReference type="Proteomes" id="UP000234881">
    <property type="component" value="Unassembled WGS sequence"/>
</dbReference>
<dbReference type="EMBL" id="PKUQ01000016">
    <property type="protein sequence ID" value="PLW77707.1"/>
    <property type="molecule type" value="Genomic_DNA"/>
</dbReference>
<dbReference type="Pfam" id="PF04364">
    <property type="entry name" value="DNA_pol3_chi"/>
    <property type="match status" value="1"/>
</dbReference>
<dbReference type="NCBIfam" id="NF004347">
    <property type="entry name" value="PRK05728.1-4"/>
    <property type="match status" value="1"/>
</dbReference>
<reference evidence="1 2" key="1">
    <citation type="submission" date="2018-01" db="EMBL/GenBank/DDBJ databases">
        <title>The draft genome sequence of Cohaesibacter sp. H1304.</title>
        <authorList>
            <person name="Wang N.-N."/>
            <person name="Du Z.-J."/>
        </authorList>
    </citation>
    <scope>NUCLEOTIDE SEQUENCE [LARGE SCALE GENOMIC DNA]</scope>
    <source>
        <strain evidence="1 2">H1304</strain>
    </source>
</reference>
<dbReference type="AlphaFoldDB" id="A0A2N5XTD2"/>
<evidence type="ECO:0000313" key="2">
    <source>
        <dbReference type="Proteomes" id="UP000234881"/>
    </source>
</evidence>
<dbReference type="SUPFAM" id="SSF102400">
    <property type="entry name" value="DNA polymerase III chi subunit"/>
    <property type="match status" value="1"/>
</dbReference>
<dbReference type="InterPro" id="IPR036768">
    <property type="entry name" value="PolIII_chi_sf"/>
</dbReference>
<dbReference type="OrthoDB" id="9795973at2"/>
<dbReference type="Gene3D" id="3.40.50.10110">
    <property type="entry name" value="DNA polymerase III subunit chi"/>
    <property type="match status" value="1"/>
</dbReference>
<keyword evidence="2" id="KW-1185">Reference proteome</keyword>
<organism evidence="1 2">
    <name type="scientific">Cohaesibacter celericrescens</name>
    <dbReference type="NCBI Taxonomy" id="2067669"/>
    <lineage>
        <taxon>Bacteria</taxon>
        <taxon>Pseudomonadati</taxon>
        <taxon>Pseudomonadota</taxon>
        <taxon>Alphaproteobacteria</taxon>
        <taxon>Hyphomicrobiales</taxon>
        <taxon>Cohaesibacteraceae</taxon>
    </lineage>
</organism>